<evidence type="ECO:0000259" key="2">
    <source>
        <dbReference type="Pfam" id="PF01979"/>
    </source>
</evidence>
<evidence type="ECO:0000256" key="1">
    <source>
        <dbReference type="ARBA" id="ARBA00022801"/>
    </source>
</evidence>
<evidence type="ECO:0000313" key="3">
    <source>
        <dbReference type="EMBL" id="MCC3272586.1"/>
    </source>
</evidence>
<dbReference type="CDD" id="cd01298">
    <property type="entry name" value="ATZ_TRZ_like"/>
    <property type="match status" value="1"/>
</dbReference>
<dbReference type="RefSeq" id="WP_227928662.1">
    <property type="nucleotide sequence ID" value="NZ_CP094984.1"/>
</dbReference>
<sequence length="445" mass="48534">MSLGPEDVAVINGYVLPMNNQAPIPDGVVTFSGGVIDRIGTAGSVDVSGAGRIIDARGGAIMPGFINSHTHNASNMLLRGLDEDAELWSWLESMWKLKQNFDPETLYWASLCGLIEMVRSGITCFNEHFDAYAVEPEVEALKIIPLRATLGYGFADRGIYEPISEWSWKALENFGEKVARHHMSADGRIQVALSPHAPYSVGAEMWKLTRKVADDHGVSIHTHLAEGMNEVRYMQDTYGTTSVQWLESMGFLGPDVTAAHCTRLNDVDRRIMAERGVKIAHCPVSNAKLVSGTLDLGAVTDAGITVGLATDGPASHNTMDLFQEMKFAGLIHKDRTQDPLFLPTRQLLNLATTGSAAAMHRPELGRLAPGHPADIVVVDFDTAHTMPVYDPESTLAYASRADDVRFTIVAGEVLLDDKQIPGVDETEVRRRFRESALALRARSGA</sequence>
<dbReference type="Proteomes" id="UP000829758">
    <property type="component" value="Chromosome"/>
</dbReference>
<dbReference type="Pfam" id="PF01979">
    <property type="entry name" value="Amidohydro_1"/>
    <property type="match status" value="1"/>
</dbReference>
<dbReference type="AlphaFoldDB" id="A0A9X1M7C7"/>
<dbReference type="Proteomes" id="UP001155145">
    <property type="component" value="Unassembled WGS sequence"/>
</dbReference>
<dbReference type="Gene3D" id="2.30.40.10">
    <property type="entry name" value="Urease, subunit C, domain 1"/>
    <property type="match status" value="1"/>
</dbReference>
<keyword evidence="1" id="KW-0378">Hydrolase</keyword>
<feature type="domain" description="Amidohydrolase-related" evidence="2">
    <location>
        <begin position="61"/>
        <end position="413"/>
    </location>
</feature>
<dbReference type="InterPro" id="IPR032466">
    <property type="entry name" value="Metal_Hydrolase"/>
</dbReference>
<dbReference type="SUPFAM" id="SSF51338">
    <property type="entry name" value="Composite domain of metallo-dependent hydrolases"/>
    <property type="match status" value="1"/>
</dbReference>
<dbReference type="Gene3D" id="3.20.20.140">
    <property type="entry name" value="Metal-dependent hydrolases"/>
    <property type="match status" value="1"/>
</dbReference>
<gene>
    <name evidence="3" type="ORF">LJ755_07565</name>
    <name evidence="4" type="ORF">MUK71_13355</name>
</gene>
<dbReference type="SUPFAM" id="SSF51556">
    <property type="entry name" value="Metallo-dependent hydrolases"/>
    <property type="match status" value="1"/>
</dbReference>
<name>A0A9X1M7C7_9MICC</name>
<reference evidence="3" key="1">
    <citation type="submission" date="2021-10" db="EMBL/GenBank/DDBJ databases">
        <title>Novel species in genus Arthrobacter.</title>
        <authorList>
            <person name="Liu Y."/>
        </authorList>
    </citation>
    <scope>NUCLEOTIDE SEQUENCE</scope>
    <source>
        <strain evidence="3">Zg-Y462</strain>
        <strain evidence="5">zg-Y462</strain>
    </source>
</reference>
<dbReference type="InterPro" id="IPR011059">
    <property type="entry name" value="Metal-dep_hydrolase_composite"/>
</dbReference>
<dbReference type="EMBL" id="JAJFZT010000004">
    <property type="protein sequence ID" value="MCC3272586.1"/>
    <property type="molecule type" value="Genomic_DNA"/>
</dbReference>
<evidence type="ECO:0000313" key="4">
    <source>
        <dbReference type="EMBL" id="UON91566.1"/>
    </source>
</evidence>
<evidence type="ECO:0000313" key="5">
    <source>
        <dbReference type="Proteomes" id="UP000829758"/>
    </source>
</evidence>
<dbReference type="PANTHER" id="PTHR43794:SF11">
    <property type="entry name" value="AMIDOHYDROLASE-RELATED DOMAIN-CONTAINING PROTEIN"/>
    <property type="match status" value="1"/>
</dbReference>
<dbReference type="InterPro" id="IPR050287">
    <property type="entry name" value="MTA/SAH_deaminase"/>
</dbReference>
<dbReference type="EMBL" id="CP094984">
    <property type="protein sequence ID" value="UON91566.1"/>
    <property type="molecule type" value="Genomic_DNA"/>
</dbReference>
<evidence type="ECO:0000313" key="6">
    <source>
        <dbReference type="Proteomes" id="UP001155145"/>
    </source>
</evidence>
<dbReference type="GO" id="GO:0016810">
    <property type="term" value="F:hydrolase activity, acting on carbon-nitrogen (but not peptide) bonds"/>
    <property type="evidence" value="ECO:0007669"/>
    <property type="project" value="InterPro"/>
</dbReference>
<proteinExistence type="predicted"/>
<dbReference type="InterPro" id="IPR006680">
    <property type="entry name" value="Amidohydro-rel"/>
</dbReference>
<protein>
    <submittedName>
        <fullName evidence="3">Amidohydrolase</fullName>
    </submittedName>
</protein>
<keyword evidence="5" id="KW-1185">Reference proteome</keyword>
<accession>A0A9X1M7C7</accession>
<organism evidence="3 6">
    <name type="scientific">Arthrobacter zhangbolii</name>
    <dbReference type="NCBI Taxonomy" id="2886936"/>
    <lineage>
        <taxon>Bacteria</taxon>
        <taxon>Bacillati</taxon>
        <taxon>Actinomycetota</taxon>
        <taxon>Actinomycetes</taxon>
        <taxon>Micrococcales</taxon>
        <taxon>Micrococcaceae</taxon>
        <taxon>Arthrobacter</taxon>
    </lineage>
</organism>
<dbReference type="PANTHER" id="PTHR43794">
    <property type="entry name" value="AMINOHYDROLASE SSNA-RELATED"/>
    <property type="match status" value="1"/>
</dbReference>